<keyword evidence="1" id="KW-1133">Transmembrane helix</keyword>
<evidence type="ECO:0000313" key="2">
    <source>
        <dbReference type="EMBL" id="CAB1275481.1"/>
    </source>
</evidence>
<reference evidence="2 3" key="1">
    <citation type="submission" date="2020-03" db="EMBL/GenBank/DDBJ databases">
        <authorList>
            <person name="Picone N."/>
        </authorList>
    </citation>
    <scope>NUCLEOTIDE SEQUENCE [LARGE SCALE GENOMIC DNA]</scope>
    <source>
        <strain evidence="2">NSCAC1</strain>
    </source>
</reference>
<evidence type="ECO:0000256" key="1">
    <source>
        <dbReference type="SAM" id="Phobius"/>
    </source>
</evidence>
<dbReference type="EMBL" id="LR778175">
    <property type="protein sequence ID" value="CAB1275481.1"/>
    <property type="molecule type" value="Genomic_DNA"/>
</dbReference>
<dbReference type="RefSeq" id="WP_269474128.1">
    <property type="nucleotide sequence ID" value="NZ_LR778175.1"/>
</dbReference>
<name>A0A7G1Q8X0_9GAMM</name>
<dbReference type="KEGG" id="ntg:NSCAC_0687"/>
<evidence type="ECO:0000313" key="3">
    <source>
        <dbReference type="Proteomes" id="UP000516072"/>
    </source>
</evidence>
<keyword evidence="3" id="KW-1185">Reference proteome</keyword>
<feature type="transmembrane region" description="Helical" evidence="1">
    <location>
        <begin position="17"/>
        <end position="39"/>
    </location>
</feature>
<keyword evidence="1" id="KW-0812">Transmembrane</keyword>
<organism evidence="2 3">
    <name type="scientific">Candidatus Nitrosacidococcus tergens</name>
    <dbReference type="NCBI Taxonomy" id="553981"/>
    <lineage>
        <taxon>Bacteria</taxon>
        <taxon>Pseudomonadati</taxon>
        <taxon>Pseudomonadota</taxon>
        <taxon>Gammaproteobacteria</taxon>
        <taxon>Chromatiales</taxon>
        <taxon>Chromatiaceae</taxon>
        <taxon>Candidatus Nitrosacidococcus</taxon>
    </lineage>
</organism>
<gene>
    <name evidence="2" type="ORF">NSCAC_0687</name>
</gene>
<accession>A0A7G1Q8X0</accession>
<sequence>MDNIFLFFEKIAYFSEFVFHSPLAALTFVPVLIAASLWAD</sequence>
<dbReference type="Proteomes" id="UP000516072">
    <property type="component" value="Chromosome"/>
</dbReference>
<keyword evidence="1" id="KW-0472">Membrane</keyword>
<dbReference type="AlphaFoldDB" id="A0A7G1Q8X0"/>
<proteinExistence type="predicted"/>
<protein>
    <submittedName>
        <fullName evidence="2">Uncharacterized protein</fullName>
    </submittedName>
</protein>